<feature type="compositionally biased region" description="Basic and acidic residues" evidence="1">
    <location>
        <begin position="186"/>
        <end position="231"/>
    </location>
</feature>
<evidence type="ECO:0000313" key="2">
    <source>
        <dbReference type="EMBL" id="KHF44437.1"/>
    </source>
</evidence>
<comment type="caution">
    <text evidence="2">The sequence shown here is derived from an EMBL/GenBank/DDBJ whole genome shotgun (WGS) entry which is preliminary data.</text>
</comment>
<gene>
    <name evidence="2" type="ORF">MINT15_13190</name>
</gene>
<name>A0A837D9Y3_9PSEU</name>
<protein>
    <submittedName>
        <fullName evidence="2">Uncharacterized protein</fullName>
    </submittedName>
</protein>
<dbReference type="EMBL" id="JRZE01000003">
    <property type="protein sequence ID" value="KHF44437.1"/>
    <property type="molecule type" value="Genomic_DNA"/>
</dbReference>
<proteinExistence type="predicted"/>
<sequence>MTMSEKPATKYFDAVVDELYGVEPGEFVSLRKRYEAQARREGEKDLAERIHRLRKPTTAAALVNRLARKHTDELASLVKLGQRLRRAHRDLAGGRLRELTHERNERVHALLDRAQALSRGRVGEPVRREIEATLEAAVNDGESAHAVLEGRLTTALSPRDVFESALLTGGSGTEPKRAPTTPRLSEQQERQERQRARRDAEARARQARDDARRELRIAEREEAKARRRTEAARAALEAADQEVRRYAR</sequence>
<feature type="region of interest" description="Disordered" evidence="1">
    <location>
        <begin position="166"/>
        <end position="248"/>
    </location>
</feature>
<reference evidence="2 3" key="1">
    <citation type="submission" date="2014-10" db="EMBL/GenBank/DDBJ databases">
        <title>Genome sequence of Micropolyspora internatus JCM3315.</title>
        <authorList>
            <person name="Shin S.-K."/>
            <person name="Yi H."/>
        </authorList>
    </citation>
    <scope>NUCLEOTIDE SEQUENCE [LARGE SCALE GENOMIC DNA]</scope>
    <source>
        <strain evidence="2 3">JCM 3315</strain>
    </source>
</reference>
<dbReference type="OrthoDB" id="3541690at2"/>
<evidence type="ECO:0000256" key="1">
    <source>
        <dbReference type="SAM" id="MobiDB-lite"/>
    </source>
</evidence>
<accession>A0A837D9Y3</accession>
<organism evidence="2 3">
    <name type="scientific">Saccharomonospora viridis</name>
    <dbReference type="NCBI Taxonomy" id="1852"/>
    <lineage>
        <taxon>Bacteria</taxon>
        <taxon>Bacillati</taxon>
        <taxon>Actinomycetota</taxon>
        <taxon>Actinomycetes</taxon>
        <taxon>Pseudonocardiales</taxon>
        <taxon>Pseudonocardiaceae</taxon>
        <taxon>Saccharomonospora</taxon>
    </lineage>
</organism>
<evidence type="ECO:0000313" key="3">
    <source>
        <dbReference type="Proteomes" id="UP000030848"/>
    </source>
</evidence>
<dbReference type="Proteomes" id="UP000030848">
    <property type="component" value="Unassembled WGS sequence"/>
</dbReference>
<dbReference type="AlphaFoldDB" id="A0A837D9Y3"/>